<keyword evidence="3" id="KW-1185">Reference proteome</keyword>
<evidence type="ECO:0000313" key="2">
    <source>
        <dbReference type="EnsemblMetazoa" id="GAUT038771-PA"/>
    </source>
</evidence>
<proteinExistence type="predicted"/>
<dbReference type="InterPro" id="IPR036770">
    <property type="entry name" value="Ankyrin_rpt-contain_sf"/>
</dbReference>
<dbReference type="SUPFAM" id="SSF48403">
    <property type="entry name" value="Ankyrin repeat"/>
    <property type="match status" value="1"/>
</dbReference>
<dbReference type="GO" id="GO:0006635">
    <property type="term" value="P:fatty acid beta-oxidation"/>
    <property type="evidence" value="ECO:0007669"/>
    <property type="project" value="InterPro"/>
</dbReference>
<sequence>MIKDVSFDAVDNQGCTPIFYAIEHNHEEIVKKLWERPPFYNLYALRSPLIFCFYVLERLGLRSVMVTVQAVWLNRSVIKLTEQDVNRLELHLRECLKRLRPNVVTQVDGFDLHDRILDSALVAKIVSPLFGRQMQRTLPTASVYSDNANNIIDLIFDNNNTLQNISTSKLSNNTHTPNESRSINREILACSVKLSLFWSNCPETCFIKAEAQFASKGITQDPIADFTRDPPATNKYEGGAEVSVFPLFKLPNNKKSSDITLTAEKVSTINTYGKKLLNINLNLRRDFPFAFLIADISRLIIRAVFVTKYSLLVDVKRTRLLDSLTNIE</sequence>
<protein>
    <recommendedName>
        <fullName evidence="1">Acyl-CoA oxidase C-terminal domain-containing protein</fullName>
    </recommendedName>
</protein>
<dbReference type="InterPro" id="IPR036250">
    <property type="entry name" value="AcylCo_DH-like_C"/>
</dbReference>
<evidence type="ECO:0000313" key="3">
    <source>
        <dbReference type="Proteomes" id="UP000078200"/>
    </source>
</evidence>
<dbReference type="InterPro" id="IPR002655">
    <property type="entry name" value="Acyl-CoA_oxidase_C"/>
</dbReference>
<dbReference type="EnsemblMetazoa" id="GAUT038771-RA">
    <property type="protein sequence ID" value="GAUT038771-PA"/>
    <property type="gene ID" value="GAUT038771"/>
</dbReference>
<dbReference type="AlphaFoldDB" id="A0A1A9VIP7"/>
<evidence type="ECO:0000259" key="1">
    <source>
        <dbReference type="Pfam" id="PF01756"/>
    </source>
</evidence>
<organism evidence="2 3">
    <name type="scientific">Glossina austeni</name>
    <name type="common">Savannah tsetse fly</name>
    <dbReference type="NCBI Taxonomy" id="7395"/>
    <lineage>
        <taxon>Eukaryota</taxon>
        <taxon>Metazoa</taxon>
        <taxon>Ecdysozoa</taxon>
        <taxon>Arthropoda</taxon>
        <taxon>Hexapoda</taxon>
        <taxon>Insecta</taxon>
        <taxon>Pterygota</taxon>
        <taxon>Neoptera</taxon>
        <taxon>Endopterygota</taxon>
        <taxon>Diptera</taxon>
        <taxon>Brachycera</taxon>
        <taxon>Muscomorpha</taxon>
        <taxon>Hippoboscoidea</taxon>
        <taxon>Glossinidae</taxon>
        <taxon>Glossina</taxon>
    </lineage>
</organism>
<dbReference type="GO" id="GO:0003997">
    <property type="term" value="F:acyl-CoA oxidase activity"/>
    <property type="evidence" value="ECO:0007669"/>
    <property type="project" value="InterPro"/>
</dbReference>
<dbReference type="Pfam" id="PF01756">
    <property type="entry name" value="ACOX"/>
    <property type="match status" value="1"/>
</dbReference>
<dbReference type="GO" id="GO:0005777">
    <property type="term" value="C:peroxisome"/>
    <property type="evidence" value="ECO:0007669"/>
    <property type="project" value="InterPro"/>
</dbReference>
<feature type="domain" description="Acyl-CoA oxidase C-terminal" evidence="1">
    <location>
        <begin position="80"/>
        <end position="121"/>
    </location>
</feature>
<name>A0A1A9VIP7_GLOAU</name>
<reference evidence="2" key="1">
    <citation type="submission" date="2020-05" db="UniProtKB">
        <authorList>
            <consortium name="EnsemblMetazoa"/>
        </authorList>
    </citation>
    <scope>IDENTIFICATION</scope>
    <source>
        <strain evidence="2">TTRI</strain>
    </source>
</reference>
<dbReference type="VEuPathDB" id="VectorBase:GAUT038771"/>
<accession>A0A1A9VIP7</accession>
<dbReference type="Proteomes" id="UP000078200">
    <property type="component" value="Unassembled WGS sequence"/>
</dbReference>
<dbReference type="SUPFAM" id="SSF47203">
    <property type="entry name" value="Acyl-CoA dehydrogenase C-terminal domain-like"/>
    <property type="match status" value="1"/>
</dbReference>
<dbReference type="STRING" id="7395.A0A1A9VIP7"/>